<keyword evidence="2" id="KW-1185">Reference proteome</keyword>
<evidence type="ECO:0008006" key="3">
    <source>
        <dbReference type="Google" id="ProtNLM"/>
    </source>
</evidence>
<accession>A0AA37SQJ9</accession>
<dbReference type="Pfam" id="PF08811">
    <property type="entry name" value="DUF1800"/>
    <property type="match status" value="1"/>
</dbReference>
<protein>
    <recommendedName>
        <fullName evidence="3">DUF1800 domain-containing protein</fullName>
    </recommendedName>
</protein>
<dbReference type="InterPro" id="IPR014917">
    <property type="entry name" value="DUF1800"/>
</dbReference>
<evidence type="ECO:0000313" key="2">
    <source>
        <dbReference type="Proteomes" id="UP001156666"/>
    </source>
</evidence>
<evidence type="ECO:0000313" key="1">
    <source>
        <dbReference type="EMBL" id="GLR17091.1"/>
    </source>
</evidence>
<sequence>MSTLNPYTGNWDSKRASFLLGRTIYGKTKAEIEETVSLGLEQTLDKLFEESETPAPPIHHKFEDDPDAPIGTTWVDKYYPLNDIQGLRNARRNSVIIWQTGLLQENKFSLLEKMVLFWHEHFPVNDINLGEVSYEYLSTIRAHALGNFRTLTEKMTLSPAMLIFLNGNQNNKESPNENYARELLELFTIGRGEAVGDGDYTNYTETDIVEIAKALTGWKARISETGFAEAYFLNFRHDTTNKQLSARFDNVVIPNEGEEEYKKVIEIILAKREVARHICRQLHIWFVGANIDDDVEMNIINPMADIMYVNDYDIKKPLRALLASEYFHSEVHRGCMLSSPLDFLYKSINTFEIKMPEDIISKYYIWEAIAQAGALLEMVIMNVPSVAGWKAYYQAPGYYQFWINSVTLGFREEVANALIVGNEIRGFRLGIDALEFISKIDNASDPNLLIKNIADLIFEFPLSQNQSDYLKEVLIPGLPDFEWTVEYGKYLENPEDLALKISVYTKVATLLATMMKMPEYYLM</sequence>
<reference evidence="1" key="2">
    <citation type="submission" date="2023-01" db="EMBL/GenBank/DDBJ databases">
        <title>Draft genome sequence of Portibacter lacus strain NBRC 108769.</title>
        <authorList>
            <person name="Sun Q."/>
            <person name="Mori K."/>
        </authorList>
    </citation>
    <scope>NUCLEOTIDE SEQUENCE</scope>
    <source>
        <strain evidence="1">NBRC 108769</strain>
    </source>
</reference>
<name>A0AA37SQJ9_9BACT</name>
<dbReference type="EMBL" id="BSOH01000007">
    <property type="protein sequence ID" value="GLR17091.1"/>
    <property type="molecule type" value="Genomic_DNA"/>
</dbReference>
<dbReference type="Proteomes" id="UP001156666">
    <property type="component" value="Unassembled WGS sequence"/>
</dbReference>
<organism evidence="1 2">
    <name type="scientific">Portibacter lacus</name>
    <dbReference type="NCBI Taxonomy" id="1099794"/>
    <lineage>
        <taxon>Bacteria</taxon>
        <taxon>Pseudomonadati</taxon>
        <taxon>Bacteroidota</taxon>
        <taxon>Saprospiria</taxon>
        <taxon>Saprospirales</taxon>
        <taxon>Haliscomenobacteraceae</taxon>
        <taxon>Portibacter</taxon>
    </lineage>
</organism>
<dbReference type="AlphaFoldDB" id="A0AA37SQJ9"/>
<reference evidence="1" key="1">
    <citation type="journal article" date="2014" name="Int. J. Syst. Evol. Microbiol.">
        <title>Complete genome sequence of Corynebacterium casei LMG S-19264T (=DSM 44701T), isolated from a smear-ripened cheese.</title>
        <authorList>
            <consortium name="US DOE Joint Genome Institute (JGI-PGF)"/>
            <person name="Walter F."/>
            <person name="Albersmeier A."/>
            <person name="Kalinowski J."/>
            <person name="Ruckert C."/>
        </authorList>
    </citation>
    <scope>NUCLEOTIDE SEQUENCE</scope>
    <source>
        <strain evidence="1">NBRC 108769</strain>
    </source>
</reference>
<gene>
    <name evidence="1" type="ORF">GCM10007940_17060</name>
</gene>
<comment type="caution">
    <text evidence="1">The sequence shown here is derived from an EMBL/GenBank/DDBJ whole genome shotgun (WGS) entry which is preliminary data.</text>
</comment>
<dbReference type="RefSeq" id="WP_235290731.1">
    <property type="nucleotide sequence ID" value="NZ_BSOH01000007.1"/>
</dbReference>
<proteinExistence type="predicted"/>